<dbReference type="NCBIfam" id="TIGR03083">
    <property type="entry name" value="maleylpyruvate isomerase family mycothiol-dependent enzyme"/>
    <property type="match status" value="1"/>
</dbReference>
<evidence type="ECO:0000313" key="3">
    <source>
        <dbReference type="Proteomes" id="UP001501222"/>
    </source>
</evidence>
<dbReference type="RefSeq" id="WP_344844113.1">
    <property type="nucleotide sequence ID" value="NZ_BAABAA010000007.1"/>
</dbReference>
<dbReference type="NCBIfam" id="TIGR03086">
    <property type="entry name" value="TIGR03086 family metal-binding protein"/>
    <property type="match status" value="1"/>
</dbReference>
<dbReference type="InterPro" id="IPR024344">
    <property type="entry name" value="MDMPI_metal-binding"/>
</dbReference>
<dbReference type="Pfam" id="PF11716">
    <property type="entry name" value="MDMPI_N"/>
    <property type="match status" value="1"/>
</dbReference>
<feature type="domain" description="Mycothiol-dependent maleylpyruvate isomerase metal-binding" evidence="1">
    <location>
        <begin position="12"/>
        <end position="124"/>
    </location>
</feature>
<organism evidence="2 3">
    <name type="scientific">Kribbella ginsengisoli</name>
    <dbReference type="NCBI Taxonomy" id="363865"/>
    <lineage>
        <taxon>Bacteria</taxon>
        <taxon>Bacillati</taxon>
        <taxon>Actinomycetota</taxon>
        <taxon>Actinomycetes</taxon>
        <taxon>Propionibacteriales</taxon>
        <taxon>Kribbellaceae</taxon>
        <taxon>Kribbella</taxon>
    </lineage>
</organism>
<proteinExistence type="predicted"/>
<dbReference type="InterPro" id="IPR017517">
    <property type="entry name" value="Maleyloyr_isom"/>
</dbReference>
<dbReference type="Proteomes" id="UP001501222">
    <property type="component" value="Unassembled WGS sequence"/>
</dbReference>
<sequence length="193" mass="21136">MGEIAERYRRRAEVFEQKVAGVRPEQWANRSPCEKWSARDVVDHVVVMHGVMLRPVGRALDSGPSVQDDPLAAFRAARTAVEAVLDDPALAAQECETPAGRMTAADQIDQVVSDDLVLHGWDLARATGQDETMDPVDVERLWASNSAIPPEVIEQYRTPGAFGPGIEVFGPEIAVPEDAPLQDRLLGYIGRQP</sequence>
<dbReference type="SUPFAM" id="SSF109854">
    <property type="entry name" value="DinB/YfiT-like putative metalloenzymes"/>
    <property type="match status" value="1"/>
</dbReference>
<protein>
    <submittedName>
        <fullName evidence="2">TIGR03086 family metal-binding protein</fullName>
    </submittedName>
</protein>
<dbReference type="EMBL" id="BAABAA010000007">
    <property type="protein sequence ID" value="GAA3572780.1"/>
    <property type="molecule type" value="Genomic_DNA"/>
</dbReference>
<accession>A0ABP6XWD4</accession>
<dbReference type="InterPro" id="IPR017520">
    <property type="entry name" value="CHP03086"/>
</dbReference>
<comment type="caution">
    <text evidence="2">The sequence shown here is derived from an EMBL/GenBank/DDBJ whole genome shotgun (WGS) entry which is preliminary data.</text>
</comment>
<reference evidence="3" key="1">
    <citation type="journal article" date="2019" name="Int. J. Syst. Evol. Microbiol.">
        <title>The Global Catalogue of Microorganisms (GCM) 10K type strain sequencing project: providing services to taxonomists for standard genome sequencing and annotation.</title>
        <authorList>
            <consortium name="The Broad Institute Genomics Platform"/>
            <consortium name="The Broad Institute Genome Sequencing Center for Infectious Disease"/>
            <person name="Wu L."/>
            <person name="Ma J."/>
        </authorList>
    </citation>
    <scope>NUCLEOTIDE SEQUENCE [LARGE SCALE GENOMIC DNA]</scope>
    <source>
        <strain evidence="3">JCM 16928</strain>
    </source>
</reference>
<evidence type="ECO:0000259" key="1">
    <source>
        <dbReference type="Pfam" id="PF11716"/>
    </source>
</evidence>
<keyword evidence="3" id="KW-1185">Reference proteome</keyword>
<evidence type="ECO:0000313" key="2">
    <source>
        <dbReference type="EMBL" id="GAA3572780.1"/>
    </source>
</evidence>
<name>A0ABP6XWD4_9ACTN</name>
<dbReference type="InterPro" id="IPR034660">
    <property type="entry name" value="DinB/YfiT-like"/>
</dbReference>
<dbReference type="Gene3D" id="1.20.120.450">
    <property type="entry name" value="dinb family like domain"/>
    <property type="match status" value="1"/>
</dbReference>
<gene>
    <name evidence="2" type="ORF">GCM10022235_47740</name>
</gene>